<dbReference type="AlphaFoldDB" id="A0A498K5V6"/>
<evidence type="ECO:0000313" key="1">
    <source>
        <dbReference type="EMBL" id="RXI01073.1"/>
    </source>
</evidence>
<dbReference type="EMBL" id="RDQH01000330">
    <property type="protein sequence ID" value="RXI01073.1"/>
    <property type="molecule type" value="Genomic_DNA"/>
</dbReference>
<organism evidence="1 2">
    <name type="scientific">Malus domestica</name>
    <name type="common">Apple</name>
    <name type="synonym">Pyrus malus</name>
    <dbReference type="NCBI Taxonomy" id="3750"/>
    <lineage>
        <taxon>Eukaryota</taxon>
        <taxon>Viridiplantae</taxon>
        <taxon>Streptophyta</taxon>
        <taxon>Embryophyta</taxon>
        <taxon>Tracheophyta</taxon>
        <taxon>Spermatophyta</taxon>
        <taxon>Magnoliopsida</taxon>
        <taxon>eudicotyledons</taxon>
        <taxon>Gunneridae</taxon>
        <taxon>Pentapetalae</taxon>
        <taxon>rosids</taxon>
        <taxon>fabids</taxon>
        <taxon>Rosales</taxon>
        <taxon>Rosaceae</taxon>
        <taxon>Amygdaloideae</taxon>
        <taxon>Maleae</taxon>
        <taxon>Malus</taxon>
    </lineage>
</organism>
<gene>
    <name evidence="1" type="ORF">DVH24_001307</name>
</gene>
<name>A0A498K5V6_MALDO</name>
<proteinExistence type="predicted"/>
<dbReference type="Proteomes" id="UP000290289">
    <property type="component" value="Chromosome 4"/>
</dbReference>
<evidence type="ECO:0000313" key="2">
    <source>
        <dbReference type="Proteomes" id="UP000290289"/>
    </source>
</evidence>
<reference evidence="1 2" key="1">
    <citation type="submission" date="2018-10" db="EMBL/GenBank/DDBJ databases">
        <title>A high-quality apple genome assembly.</title>
        <authorList>
            <person name="Hu J."/>
        </authorList>
    </citation>
    <scope>NUCLEOTIDE SEQUENCE [LARGE SCALE GENOMIC DNA]</scope>
    <source>
        <strain evidence="2">cv. HFTH1</strain>
        <tissue evidence="1">Young leaf</tissue>
    </source>
</reference>
<sequence length="104" mass="11617">MKIRKGITAMVNKTLLNEVARIVRDACVSVMIEGSGEWPAFSAIYLLELYDLGPCKFDPILALLSSSVPRRILFSDSTFPQGGYTDLCRCHPPHLVIVSMNCKW</sequence>
<keyword evidence="2" id="KW-1185">Reference proteome</keyword>
<comment type="caution">
    <text evidence="1">The sequence shown here is derived from an EMBL/GenBank/DDBJ whole genome shotgun (WGS) entry which is preliminary data.</text>
</comment>
<protein>
    <submittedName>
        <fullName evidence="1">Uncharacterized protein</fullName>
    </submittedName>
</protein>
<accession>A0A498K5V6</accession>